<evidence type="ECO:0000256" key="2">
    <source>
        <dbReference type="ARBA" id="ARBA00022692"/>
    </source>
</evidence>
<keyword evidence="4" id="KW-1133">Transmembrane helix</keyword>
<dbReference type="RefSeq" id="WP_099437059.1">
    <property type="nucleotide sequence ID" value="NZ_CP024091.1"/>
</dbReference>
<keyword evidence="8" id="KW-1185">Reference proteome</keyword>
<keyword evidence="5" id="KW-0472">Membrane</keyword>
<dbReference type="PANTHER" id="PTHR46730">
    <property type="entry name" value="POLYCYSTIN-1"/>
    <property type="match status" value="1"/>
</dbReference>
<dbReference type="Gene3D" id="2.60.40.10">
    <property type="entry name" value="Immunoglobulins"/>
    <property type="match status" value="6"/>
</dbReference>
<organism evidence="7 8">
    <name type="scientific">Pedobacter ginsengisoli</name>
    <dbReference type="NCBI Taxonomy" id="363852"/>
    <lineage>
        <taxon>Bacteria</taxon>
        <taxon>Pseudomonadati</taxon>
        <taxon>Bacteroidota</taxon>
        <taxon>Sphingobacteriia</taxon>
        <taxon>Sphingobacteriales</taxon>
        <taxon>Sphingobacteriaceae</taxon>
        <taxon>Pedobacter</taxon>
    </lineage>
</organism>
<evidence type="ECO:0000256" key="3">
    <source>
        <dbReference type="ARBA" id="ARBA00022737"/>
    </source>
</evidence>
<dbReference type="CDD" id="cd00146">
    <property type="entry name" value="PKD"/>
    <property type="match status" value="2"/>
</dbReference>
<dbReference type="InterPro" id="IPR022409">
    <property type="entry name" value="PKD/Chitinase_dom"/>
</dbReference>
<dbReference type="InterPro" id="IPR013783">
    <property type="entry name" value="Ig-like_fold"/>
</dbReference>
<gene>
    <name evidence="7" type="ORF">CPT03_00780</name>
</gene>
<dbReference type="InterPro" id="IPR000601">
    <property type="entry name" value="PKD_dom"/>
</dbReference>
<evidence type="ECO:0000256" key="1">
    <source>
        <dbReference type="ARBA" id="ARBA00004141"/>
    </source>
</evidence>
<dbReference type="Pfam" id="PF18911">
    <property type="entry name" value="PKD_4"/>
    <property type="match status" value="2"/>
</dbReference>
<dbReference type="SMART" id="SM00089">
    <property type="entry name" value="PKD"/>
    <property type="match status" value="7"/>
</dbReference>
<name>A0A2D1U0G5_9SPHI</name>
<evidence type="ECO:0000256" key="5">
    <source>
        <dbReference type="ARBA" id="ARBA00023136"/>
    </source>
</evidence>
<dbReference type="InterPro" id="IPR045828">
    <property type="entry name" value="PKD_Bacteroidetes"/>
</dbReference>
<dbReference type="GO" id="GO:0005261">
    <property type="term" value="F:monoatomic cation channel activity"/>
    <property type="evidence" value="ECO:0007669"/>
    <property type="project" value="TreeGrafter"/>
</dbReference>
<protein>
    <recommendedName>
        <fullName evidence="6">PKD domain-containing protein</fullName>
    </recommendedName>
</protein>
<dbReference type="Pfam" id="PF19406">
    <property type="entry name" value="PKD_5"/>
    <property type="match status" value="2"/>
</dbReference>
<proteinExistence type="predicted"/>
<comment type="subcellular location">
    <subcellularLocation>
        <location evidence="1">Membrane</location>
        <topology evidence="1">Multi-pass membrane protein</topology>
    </subcellularLocation>
</comment>
<feature type="domain" description="PKD" evidence="6">
    <location>
        <begin position="1373"/>
        <end position="1443"/>
    </location>
</feature>
<evidence type="ECO:0000313" key="7">
    <source>
        <dbReference type="EMBL" id="ATP55105.1"/>
    </source>
</evidence>
<evidence type="ECO:0000256" key="4">
    <source>
        <dbReference type="ARBA" id="ARBA00022989"/>
    </source>
</evidence>
<evidence type="ECO:0000313" key="8">
    <source>
        <dbReference type="Proteomes" id="UP000223749"/>
    </source>
</evidence>
<dbReference type="KEGG" id="pgs:CPT03_00780"/>
<sequence>MIKRLLLLTLILFFYHISIAFSQITIDQVAPGPYAPGSSIAATFTIGAGCMDKATNKFELYLSDAAGNFVSTAPIGSYTGFYTTFVNGIIPQGTPAGTGYRLRVKSTNPVFMADSGPFTIGAATVVTAKLSSASTLSTNPLTFGSCETDINQGETVFSFTNKSTIGNTVVTLKDELNGGTPTTISFTSADELKTYTAKLTHYTMFVKTTAADGSVGTQAYFLINNLAVTAFTTTSGNTVCFPIGTFDYLVNLDRDGGIKDNFPGNIYHIDWGDGNSNDYSYCDILNLAGKVSHTFTKSSCGLTYTSGNQTTYNAFGINVGVVSPFCGKIGSPLSTAARVVSRPKNMIDGPAVACLGNVTFNNISIPGERANTNDPRCAQNSLLYTWAVDGEDVASNKPLSFNLVHNFTTKGQHTIRLTSINVGGTCQADPVEFTICVQDPPKPSFTLPSNTICLTTGTLTPNSSSTILDNTCSAAVPIYTWVVTPAAGVTYMSGTNSHSPNPQFKFTRAGIYNIHLEIASGTCSVATANQRVVVNAEPTITMSPDITLCSTGPQTFGPDEISTKTTANGTADEVDGTYFWTVTGGNYNFVAPFNAASKYPVINFTEYGKEYTITFVHKNSCNPIGVTGTQKIILSQAPLVDIIPGSNSICNTATVSLTGTINPDRSSFAWDNGVNSTGFSAPNSLTTTYTPTMAERAAGLAKIYLRVNTGLAGDCAVVFKEVDITIFPENKLSNTNNAKAICTGTSVDFTSTSEVSGTTFSWTATNADGNAAGGSYSATGSGPIINDIITNTSSTANATVVYTITPAANGCPGTPFTLTVTVIPKPILTATAAKPIICSGDQAGINLTSNLAAPTVTYYTWTRTPAAGISGNPDQTTPVAVTSINEILTSTATTNIVVTYTITPQLLNGCPGEPVQVSVTVRPPVTGNTVTGEQAICRESMPTQLLGSVPIGGDGIYFYQWQSSLDGNTWTDISNANAQNYQPGVLTETTYYRRGISTSACSGTIQSLSAAVKVTINPNAKAEYTYGNTLSSCAPFALPITAVLYPDRNDTYTWIINANGNITQSTGPVFPGYTIQNPNERVIVKLVVTSSLGCESSEFSQEFTTIQKNVPSFTPVTTVNCGPTPVTFVNTSIQNGDTSFKWDFGNGQTSNLVTPAAVTFNPSPSGKDTTYVVTLYAITPCGADSIKGTVLIKSEPKPVFSPSETSVCSPALITFTNNSPLQSGTRYSFDFGDGSPILVTNARSSVTHVYRATTTTLRFNAIMTAVNSCGTKSTVPYIIEVRPNNVNAELVVSGNQKRGCAPFKVTFDNNSTGADQFSVDFNDGTQPRQSILSPERFDYTFTRPGIYKVMLIATSHNCARDTTYEEIEVLAQPIPTFEADITQGCPGLQVQFKNTTQDTNITGFIWDFGDGTPTFTGVEPPVHTYTGDQEYYTVTLTASNSLGCSNTEVKVQYIHIMPPPLALFDVDPSIQISIPNYTFKFIDQSQNNPDQWIWDFGDGSGSSERYPSHTYADTGTYKVTLKVINQNGCFTTSVKNVRINGVPGYLFVPNSFIPGSQSTELRQFKAKGSGIKSWRMSVFNKWGQLIWETTKLEDGHPQEGWDGTYRNAELPQSVYYWKIDVEFINGSQWKGMAYDNSAPKRTGPIHLIR</sequence>
<dbReference type="EMBL" id="CP024091">
    <property type="protein sequence ID" value="ATP55105.1"/>
    <property type="molecule type" value="Genomic_DNA"/>
</dbReference>
<reference evidence="7 8" key="1">
    <citation type="submission" date="2017-10" db="EMBL/GenBank/DDBJ databases">
        <title>Whole genome of Pedobacter ginsengisoli T01R-27 isolated from tomato rhizosphere.</title>
        <authorList>
            <person name="Weon H.-Y."/>
            <person name="Lee S.A."/>
            <person name="Sang M.K."/>
            <person name="Song J."/>
        </authorList>
    </citation>
    <scope>NUCLEOTIDE SEQUENCE [LARGE SCALE GENOMIC DNA]</scope>
    <source>
        <strain evidence="7 8">T01R-27</strain>
    </source>
</reference>
<evidence type="ECO:0000259" key="6">
    <source>
        <dbReference type="PROSITE" id="PS50093"/>
    </source>
</evidence>
<dbReference type="PANTHER" id="PTHR46730:SF1">
    <property type="entry name" value="PLAT DOMAIN-CONTAINING PROTEIN"/>
    <property type="match status" value="1"/>
</dbReference>
<feature type="domain" description="PKD" evidence="6">
    <location>
        <begin position="1478"/>
        <end position="1539"/>
    </location>
</feature>
<dbReference type="InterPro" id="IPR035986">
    <property type="entry name" value="PKD_dom_sf"/>
</dbReference>
<dbReference type="GO" id="GO:0006816">
    <property type="term" value="P:calcium ion transport"/>
    <property type="evidence" value="ECO:0007669"/>
    <property type="project" value="TreeGrafter"/>
</dbReference>
<dbReference type="Proteomes" id="UP000223749">
    <property type="component" value="Chromosome"/>
</dbReference>
<keyword evidence="2" id="KW-0812">Transmembrane</keyword>
<keyword evidence="3" id="KW-0677">Repeat</keyword>
<accession>A0A2D1U0G5</accession>
<dbReference type="SUPFAM" id="SSF49299">
    <property type="entry name" value="PKD domain"/>
    <property type="match status" value="6"/>
</dbReference>
<dbReference type="Pfam" id="PF13585">
    <property type="entry name" value="CHU_C"/>
    <property type="match status" value="1"/>
</dbReference>
<dbReference type="PROSITE" id="PS50093">
    <property type="entry name" value="PKD"/>
    <property type="match status" value="2"/>
</dbReference>
<dbReference type="OrthoDB" id="7794186at2"/>
<dbReference type="GO" id="GO:0005886">
    <property type="term" value="C:plasma membrane"/>
    <property type="evidence" value="ECO:0007669"/>
    <property type="project" value="TreeGrafter"/>
</dbReference>